<dbReference type="AlphaFoldDB" id="A0A5C4R1A8"/>
<keyword evidence="2" id="KW-1185">Reference proteome</keyword>
<gene>
    <name evidence="1" type="ORF">FHD67_18635</name>
</gene>
<organism evidence="1 2">
    <name type="scientific">Paracoccus haeundaensis</name>
    <dbReference type="NCBI Taxonomy" id="225362"/>
    <lineage>
        <taxon>Bacteria</taxon>
        <taxon>Pseudomonadati</taxon>
        <taxon>Pseudomonadota</taxon>
        <taxon>Alphaproteobacteria</taxon>
        <taxon>Rhodobacterales</taxon>
        <taxon>Paracoccaceae</taxon>
        <taxon>Paracoccus</taxon>
    </lineage>
</organism>
<dbReference type="RefSeq" id="WP_139599635.1">
    <property type="nucleotide sequence ID" value="NZ_VDDC01000052.1"/>
</dbReference>
<comment type="caution">
    <text evidence="1">The sequence shown here is derived from an EMBL/GenBank/DDBJ whole genome shotgun (WGS) entry which is preliminary data.</text>
</comment>
<sequence length="158" mass="16874">MAFGSLTNTAAVKIAAEESVKTDHTSVDTLTLQRWEGLSGIAAREKTADDQATGLWTGLQTPVPSRWAMIDRDLRDRLLAAGVSEAQVGGILACLDHFGGAAEITSAAEYQSAIAVYLALDAHLAPDDAHSPVARYVIHLGTRLAEWDGKHTVPLDLR</sequence>
<protein>
    <submittedName>
        <fullName evidence="1">Uncharacterized protein</fullName>
    </submittedName>
</protein>
<evidence type="ECO:0000313" key="1">
    <source>
        <dbReference type="EMBL" id="TNH37732.1"/>
    </source>
</evidence>
<proteinExistence type="predicted"/>
<dbReference type="Proteomes" id="UP000304880">
    <property type="component" value="Unassembled WGS sequence"/>
</dbReference>
<name>A0A5C4R1A8_9RHOB</name>
<evidence type="ECO:0000313" key="2">
    <source>
        <dbReference type="Proteomes" id="UP000304880"/>
    </source>
</evidence>
<accession>A0A5C4R1A8</accession>
<dbReference type="EMBL" id="VDDC01000052">
    <property type="protein sequence ID" value="TNH37732.1"/>
    <property type="molecule type" value="Genomic_DNA"/>
</dbReference>
<reference evidence="1 2" key="1">
    <citation type="submission" date="2019-06" db="EMBL/GenBank/DDBJ databases">
        <authorList>
            <person name="Li J."/>
        </authorList>
    </citation>
    <scope>NUCLEOTIDE SEQUENCE [LARGE SCALE GENOMIC DNA]</scope>
    <source>
        <strain evidence="1 2">CGMCC 1.8012</strain>
    </source>
</reference>